<keyword evidence="2" id="KW-0325">Glycoprotein</keyword>
<dbReference type="PANTHER" id="PTHR10108:SF1144">
    <property type="entry name" value="METHYLTRANSFERASE PMT10-RELATED"/>
    <property type="match status" value="1"/>
</dbReference>
<evidence type="ECO:0000313" key="4">
    <source>
        <dbReference type="Proteomes" id="UP001327560"/>
    </source>
</evidence>
<name>A0AAQ3KXN8_9LILI</name>
<dbReference type="GO" id="GO:0008168">
    <property type="term" value="F:methyltransferase activity"/>
    <property type="evidence" value="ECO:0007669"/>
    <property type="project" value="UniProtKB-UniRule"/>
</dbReference>
<dbReference type="EC" id="2.1.1.-" evidence="2"/>
<keyword evidence="4" id="KW-1185">Reference proteome</keyword>
<accession>A0AAQ3KXN8</accession>
<dbReference type="Proteomes" id="UP001327560">
    <property type="component" value="Chromosome 7"/>
</dbReference>
<keyword evidence="2" id="KW-0735">Signal-anchor</keyword>
<dbReference type="GO" id="GO:0005802">
    <property type="term" value="C:trans-Golgi network"/>
    <property type="evidence" value="ECO:0007669"/>
    <property type="project" value="TreeGrafter"/>
</dbReference>
<keyword evidence="2" id="KW-0812">Transmembrane</keyword>
<dbReference type="GO" id="GO:0016020">
    <property type="term" value="C:membrane"/>
    <property type="evidence" value="ECO:0007669"/>
    <property type="project" value="UniProtKB-SubCell"/>
</dbReference>
<organism evidence="3 4">
    <name type="scientific">Canna indica</name>
    <name type="common">Indian-shot</name>
    <dbReference type="NCBI Taxonomy" id="4628"/>
    <lineage>
        <taxon>Eukaryota</taxon>
        <taxon>Viridiplantae</taxon>
        <taxon>Streptophyta</taxon>
        <taxon>Embryophyta</taxon>
        <taxon>Tracheophyta</taxon>
        <taxon>Spermatophyta</taxon>
        <taxon>Magnoliopsida</taxon>
        <taxon>Liliopsida</taxon>
        <taxon>Zingiberales</taxon>
        <taxon>Cannaceae</taxon>
        <taxon>Canna</taxon>
    </lineage>
</organism>
<dbReference type="GO" id="GO:0005768">
    <property type="term" value="C:endosome"/>
    <property type="evidence" value="ECO:0007669"/>
    <property type="project" value="TreeGrafter"/>
</dbReference>
<sequence length="201" mass="23150">MKLANIEIRYVNLKACITCLPENGYEFSISSWLSRLHEPPKRLQEYEMDVFVAKKDLFRTESGYRDEIVKCLILDFPLEKMKLQNMMCTLELDLRGEFAATLINQQIDCWVMNVVPVSGPNTLPVIYDGGLTGVSYDQLNILGILVEMERIVRPGGHIFIRDSRYIMEEIFDFTSTTQICVILKKAIMQTGSYCLIVENVY</sequence>
<dbReference type="Pfam" id="PF03141">
    <property type="entry name" value="Methyltransf_29"/>
    <property type="match status" value="2"/>
</dbReference>
<dbReference type="EMBL" id="CP136896">
    <property type="protein sequence ID" value="WOL14918.1"/>
    <property type="molecule type" value="Genomic_DNA"/>
</dbReference>
<dbReference type="InterPro" id="IPR004159">
    <property type="entry name" value="Put_SAM_MeTrfase"/>
</dbReference>
<reference evidence="3 4" key="1">
    <citation type="submission" date="2023-10" db="EMBL/GenBank/DDBJ databases">
        <title>Chromosome-scale genome assembly provides insights into flower coloration mechanisms of Canna indica.</title>
        <authorList>
            <person name="Li C."/>
        </authorList>
    </citation>
    <scope>NUCLEOTIDE SEQUENCE [LARGE SCALE GENOMIC DNA]</scope>
    <source>
        <tissue evidence="3">Flower</tissue>
    </source>
</reference>
<evidence type="ECO:0000313" key="3">
    <source>
        <dbReference type="EMBL" id="WOL14918.1"/>
    </source>
</evidence>
<dbReference type="GO" id="GO:0032259">
    <property type="term" value="P:methylation"/>
    <property type="evidence" value="ECO:0007669"/>
    <property type="project" value="UniProtKB-KW"/>
</dbReference>
<comment type="similarity">
    <text evidence="2">Belongs to the methyltransferase superfamily.</text>
</comment>
<proteinExistence type="inferred from homology"/>
<gene>
    <name evidence="3" type="ORF">Cni_G23699</name>
</gene>
<keyword evidence="1 2" id="KW-0489">Methyltransferase</keyword>
<dbReference type="PANTHER" id="PTHR10108">
    <property type="entry name" value="SAM-DEPENDENT METHYLTRANSFERASE"/>
    <property type="match status" value="1"/>
</dbReference>
<dbReference type="AlphaFoldDB" id="A0AAQ3KXN8"/>
<evidence type="ECO:0000256" key="1">
    <source>
        <dbReference type="ARBA" id="ARBA00022603"/>
    </source>
</evidence>
<comment type="subcellular location">
    <subcellularLocation>
        <location evidence="2">Membrane</location>
        <topology evidence="2">Single-pass type II membrane protein</topology>
    </subcellularLocation>
</comment>
<protein>
    <recommendedName>
        <fullName evidence="2">Methyltransferase</fullName>
        <ecNumber evidence="2">2.1.1.-</ecNumber>
    </recommendedName>
</protein>
<keyword evidence="2" id="KW-0808">Transferase</keyword>
<evidence type="ECO:0000256" key="2">
    <source>
        <dbReference type="RuleBase" id="RU366043"/>
    </source>
</evidence>